<feature type="compositionally biased region" description="Polar residues" evidence="2">
    <location>
        <begin position="153"/>
        <end position="171"/>
    </location>
</feature>
<name>A0A914W0V3_9BILA</name>
<evidence type="ECO:0000256" key="2">
    <source>
        <dbReference type="SAM" id="MobiDB-lite"/>
    </source>
</evidence>
<dbReference type="Proteomes" id="UP000887566">
    <property type="component" value="Unplaced"/>
</dbReference>
<feature type="region of interest" description="Disordered" evidence="2">
    <location>
        <begin position="1"/>
        <end position="23"/>
    </location>
</feature>
<accession>A0A914W0V3</accession>
<evidence type="ECO:0000256" key="1">
    <source>
        <dbReference type="ARBA" id="ARBA00006062"/>
    </source>
</evidence>
<comment type="similarity">
    <text evidence="1">Belongs to the CDV3 family.</text>
</comment>
<feature type="compositionally biased region" description="Low complexity" evidence="2">
    <location>
        <begin position="235"/>
        <end position="252"/>
    </location>
</feature>
<evidence type="ECO:0000313" key="3">
    <source>
        <dbReference type="Proteomes" id="UP000887566"/>
    </source>
</evidence>
<feature type="compositionally biased region" description="Basic and acidic residues" evidence="2">
    <location>
        <begin position="180"/>
        <end position="211"/>
    </location>
</feature>
<feature type="region of interest" description="Disordered" evidence="2">
    <location>
        <begin position="153"/>
        <end position="318"/>
    </location>
</feature>
<reference evidence="4" key="1">
    <citation type="submission" date="2022-11" db="UniProtKB">
        <authorList>
            <consortium name="WormBaseParasite"/>
        </authorList>
    </citation>
    <scope>IDENTIFICATION</scope>
</reference>
<evidence type="ECO:0000313" key="4">
    <source>
        <dbReference type="WBParaSite" id="PSAMB.scaffold288size58989.g4217.t1"/>
    </source>
</evidence>
<dbReference type="PANTHER" id="PTHR16284">
    <property type="entry name" value="PROTEIN CDV3 HOMOLOG"/>
    <property type="match status" value="1"/>
</dbReference>
<feature type="region of interest" description="Disordered" evidence="2">
    <location>
        <begin position="36"/>
        <end position="55"/>
    </location>
</feature>
<feature type="compositionally biased region" description="Polar residues" evidence="2">
    <location>
        <begin position="309"/>
        <end position="318"/>
    </location>
</feature>
<sequence length="318" mass="35728">MADDLSQFFAKKTQKSKEKKKGVIKLDAVGQQLERKVKLQEERDREDEEEERHQQAEEIFLKSRKDPEDSEWLDYNDPNKEIKLAEFGIKDMNFTEQAELYYDEEEEKATPSEPTKTWKVLAAQDENQAPVDLPPPPSADGFQAKYVPAHMRNASSRLRGSATPDISNQELFPSLAAADQIEKHQRDNEKREEQRRMEFNEKQSKMAEERQAALNMVKQVNPNAYQPPARRGEQPSEASSAQSQPSSQQQQQDAANLNPNAYVPPHMRKSGGGGGGERPSEPAPSPRSGGSPWGGNRDHSAPAPPPPATNNRFASLKD</sequence>
<dbReference type="AlphaFoldDB" id="A0A914W0V3"/>
<proteinExistence type="inferred from homology"/>
<dbReference type="GO" id="GO:0005737">
    <property type="term" value="C:cytoplasm"/>
    <property type="evidence" value="ECO:0007669"/>
    <property type="project" value="TreeGrafter"/>
</dbReference>
<organism evidence="3 4">
    <name type="scientific">Plectus sambesii</name>
    <dbReference type="NCBI Taxonomy" id="2011161"/>
    <lineage>
        <taxon>Eukaryota</taxon>
        <taxon>Metazoa</taxon>
        <taxon>Ecdysozoa</taxon>
        <taxon>Nematoda</taxon>
        <taxon>Chromadorea</taxon>
        <taxon>Plectida</taxon>
        <taxon>Plectina</taxon>
        <taxon>Plectoidea</taxon>
        <taxon>Plectidae</taxon>
        <taxon>Plectus</taxon>
    </lineage>
</organism>
<keyword evidence="3" id="KW-1185">Reference proteome</keyword>
<dbReference type="InterPro" id="IPR026806">
    <property type="entry name" value="CDV3"/>
</dbReference>
<dbReference type="Pfam" id="PF15359">
    <property type="entry name" value="CDV3"/>
    <property type="match status" value="1"/>
</dbReference>
<protein>
    <submittedName>
        <fullName evidence="4">Uncharacterized protein</fullName>
    </submittedName>
</protein>
<dbReference type="WBParaSite" id="PSAMB.scaffold288size58989.g4217.t1">
    <property type="protein sequence ID" value="PSAMB.scaffold288size58989.g4217.t1"/>
    <property type="gene ID" value="PSAMB.scaffold288size58989.g4217"/>
</dbReference>
<feature type="compositionally biased region" description="Basic residues" evidence="2">
    <location>
        <begin position="12"/>
        <end position="23"/>
    </location>
</feature>
<dbReference type="PANTHER" id="PTHR16284:SF13">
    <property type="entry name" value="PROTEIN CDV3 HOMOLOG"/>
    <property type="match status" value="1"/>
</dbReference>